<dbReference type="InterPro" id="IPR041588">
    <property type="entry name" value="Integrase_H2C2"/>
</dbReference>
<keyword evidence="1" id="KW-0479">Metal-binding</keyword>
<keyword evidence="1" id="KW-0863">Zinc-finger</keyword>
<dbReference type="SUPFAM" id="SSF56672">
    <property type="entry name" value="DNA/RNA polymerases"/>
    <property type="match status" value="1"/>
</dbReference>
<dbReference type="SUPFAM" id="SSF57756">
    <property type="entry name" value="Retrovirus zinc finger-like domains"/>
    <property type="match status" value="1"/>
</dbReference>
<dbReference type="SUPFAM" id="SSF53098">
    <property type="entry name" value="Ribonuclease H-like"/>
    <property type="match status" value="1"/>
</dbReference>
<dbReference type="SMART" id="SM00343">
    <property type="entry name" value="ZnF_C2HC"/>
    <property type="match status" value="3"/>
</dbReference>
<feature type="domain" description="CCHC-type" evidence="3">
    <location>
        <begin position="387"/>
        <end position="401"/>
    </location>
</feature>
<evidence type="ECO:0000313" key="4">
    <source>
        <dbReference type="EMBL" id="OXA46630.1"/>
    </source>
</evidence>
<evidence type="ECO:0000313" key="5">
    <source>
        <dbReference type="Proteomes" id="UP000198287"/>
    </source>
</evidence>
<dbReference type="InterPro" id="IPR043502">
    <property type="entry name" value="DNA/RNA_pol_sf"/>
</dbReference>
<dbReference type="Pfam" id="PF18701">
    <property type="entry name" value="DUF5641"/>
    <property type="match status" value="1"/>
</dbReference>
<dbReference type="Pfam" id="PF17921">
    <property type="entry name" value="Integrase_H2C2"/>
    <property type="match status" value="1"/>
</dbReference>
<dbReference type="GO" id="GO:0008270">
    <property type="term" value="F:zinc ion binding"/>
    <property type="evidence" value="ECO:0007669"/>
    <property type="project" value="UniProtKB-KW"/>
</dbReference>
<dbReference type="Proteomes" id="UP000198287">
    <property type="component" value="Unassembled WGS sequence"/>
</dbReference>
<sequence>MTSKIRSAWRTKATTYCRQATEEFKKLAPNKKWLKILKLKLEEVRIKLQAIEETSMNETTTSGDGEDEKYEEYDEKILCCIADIEEECQPDPQQAQQQQMGGAGGGGAAMGGAGATSSSSYYFPRLKLREFSGELTEWLGFWDSFKIVHDDKGLDDVRKFQFLLGCMVPGSKAKEVVESYPMNAANYAKAVEALRSNFGKEKLLQLVYVRELLSMSNGRNGHESLSSLFNKLKSRYEALQTLGVTTQQASIFLYAIVESCLSEDVLTAWQRSSDFGRDGSKERPPKTDMDYLMDFLQREVENEVQRNMARSGYGETSATPKSSSEKGHHRERRDTPSTAANLFGGAVHDGKQQCLFCKKGHPSAKCWKAQRMSLEERQHLVRNCGVCFSCLQGGHLAKSCKAGVQCSLCTKRGHLALMCRLGSDKKTDEGPDANVAAHMVSQSVTKDVQLYTLNVKLRGKRGIVDARLLFDSGCQRSYVKKSTVAKLGISAVGREEFRKALFGGQLTEVKSHNRYKLELLNVDGQRPMSLEFLEEDTICAKIGRVPPGPGIAELAKKKVTVGDVGHGSAEIDLLIGGDQFGQLLTNKVIQLECGLTAIETSLGWTVGGRVPVVSESTECEEVAKQHFQENVTKDDDGRFCVALPWKNGEQKMSSNRVVAEKRLESATKNLVKEGYLEKYNKVFRDWEMDGVIEAVKEESCDNAHYLPHRAVIKPESATTPVRPVFDGSCKFGRNPSLNDLLEVGPNLLESVPSILLRFRRGRFGVTADIRKAFLMVGVRERDRDYLRFLWWEDISKRDVYKIYRHKRVVFGVNSSPFLLGAAINHQLEAKADEFPSTCEILRESFYVDNLVCSVDSKEDQDRVVSQATSIMGEVKMELTQWGISLGGLTRGATLPCESSLKVLGMKWDTAEDCLTLDIPEFDMGRTVTKRTVLADPARIFDPLGLVCAVMVLPKIILQKSWKDKTGWDEALGKAEESEYVNWLKQLPMLSMLKIPRHHFAGCDRPEGGEIHAFSDASYRAYAAVIFIRFKIGKDIVVKLLQARSRVAPMQKITIPRLELLGCYITANLTIELKKSLQYENMPTFFWSDSTTALAWIKRNDELGTFVGNRVSSILESTVAEQWRHVPGKMNPADLPSRGCGAAEFIRSRWWEGPNWLCKSKSEWPNQNVKADENEVAIELRRKIVSTMPSVSNSCWYKFSNVYSRNVKAVAWICRFVKWLQKGRPKEIDLPKYITVEEFKDAEIKVLRLIQKESFPNSDIINRNVVERDDNDLIRVRTAVMRRKDHSAFRFPVLLPHNHPIIETLVMEVHMENCHGGVQVVQSILRERFWLIKGRMTVRAILRRCVKCRRFRAKATRPPPIALPEDRVKDSRVFQTTGVDLCGPLFLKNGKKVWVVLFTCAVYRAVHLELVTSLSTESETSSKPINWRFSPPTAAWWGGFWERLVQSVKDLLKRMLGSAKLSETKLRVCLTSVERVVNSRPLTTVSEDSNDLVPLTPAMFLIGEASTDCPEAELISTSWFREVYAKKKSVKEELQSRFRKEYLSQLLQRAKTLKHVPIKVGDVVFLGSDDKKRQSWPLGLVVKVIPGEDGIVRTVRVKTEYGEKVRPVGRLYPTEISAVSEVTAEVKSIAKKVKMIQQQQDETDQCEPDKQVRTRFGRIVNRPKLFQP</sequence>
<dbReference type="STRING" id="158441.A0A226DNF8"/>
<dbReference type="InterPro" id="IPR001878">
    <property type="entry name" value="Znf_CCHC"/>
</dbReference>
<accession>A0A226DNF8</accession>
<feature type="compositionally biased region" description="Gly residues" evidence="2">
    <location>
        <begin position="101"/>
        <end position="111"/>
    </location>
</feature>
<proteinExistence type="predicted"/>
<organism evidence="4 5">
    <name type="scientific">Folsomia candida</name>
    <name type="common">Springtail</name>
    <dbReference type="NCBI Taxonomy" id="158441"/>
    <lineage>
        <taxon>Eukaryota</taxon>
        <taxon>Metazoa</taxon>
        <taxon>Ecdysozoa</taxon>
        <taxon>Arthropoda</taxon>
        <taxon>Hexapoda</taxon>
        <taxon>Collembola</taxon>
        <taxon>Entomobryomorpha</taxon>
        <taxon>Isotomoidea</taxon>
        <taxon>Isotomidae</taxon>
        <taxon>Proisotominae</taxon>
        <taxon>Folsomia</taxon>
    </lineage>
</organism>
<evidence type="ECO:0000259" key="3">
    <source>
        <dbReference type="PROSITE" id="PS50158"/>
    </source>
</evidence>
<dbReference type="InterPro" id="IPR036397">
    <property type="entry name" value="RNaseH_sf"/>
</dbReference>
<dbReference type="PANTHER" id="PTHR47331:SF1">
    <property type="entry name" value="GAG-LIKE PROTEIN"/>
    <property type="match status" value="1"/>
</dbReference>
<feature type="region of interest" description="Disordered" evidence="2">
    <location>
        <begin position="90"/>
        <end position="111"/>
    </location>
</feature>
<evidence type="ECO:0000256" key="1">
    <source>
        <dbReference type="PROSITE-ProRule" id="PRU00047"/>
    </source>
</evidence>
<keyword evidence="1" id="KW-0862">Zinc</keyword>
<dbReference type="OrthoDB" id="5967017at2759"/>
<dbReference type="PROSITE" id="PS50158">
    <property type="entry name" value="ZF_CCHC"/>
    <property type="match status" value="1"/>
</dbReference>
<dbReference type="Gene3D" id="4.10.60.10">
    <property type="entry name" value="Zinc finger, CCHC-type"/>
    <property type="match status" value="1"/>
</dbReference>
<keyword evidence="5" id="KW-1185">Reference proteome</keyword>
<dbReference type="GO" id="GO:0003676">
    <property type="term" value="F:nucleic acid binding"/>
    <property type="evidence" value="ECO:0007669"/>
    <property type="project" value="InterPro"/>
</dbReference>
<evidence type="ECO:0000256" key="2">
    <source>
        <dbReference type="SAM" id="MobiDB-lite"/>
    </source>
</evidence>
<dbReference type="GO" id="GO:0042575">
    <property type="term" value="C:DNA polymerase complex"/>
    <property type="evidence" value="ECO:0007669"/>
    <property type="project" value="UniProtKB-ARBA"/>
</dbReference>
<dbReference type="EMBL" id="LNIX01000015">
    <property type="protein sequence ID" value="OXA46630.1"/>
    <property type="molecule type" value="Genomic_DNA"/>
</dbReference>
<dbReference type="PANTHER" id="PTHR47331">
    <property type="entry name" value="PHD-TYPE DOMAIN-CONTAINING PROTEIN"/>
    <property type="match status" value="1"/>
</dbReference>
<dbReference type="Pfam" id="PF03564">
    <property type="entry name" value="DUF1759"/>
    <property type="match status" value="1"/>
</dbReference>
<comment type="caution">
    <text evidence="4">The sequence shown here is derived from an EMBL/GenBank/DDBJ whole genome shotgun (WGS) entry which is preliminary data.</text>
</comment>
<dbReference type="GO" id="GO:0071897">
    <property type="term" value="P:DNA biosynthetic process"/>
    <property type="evidence" value="ECO:0007669"/>
    <property type="project" value="UniProtKB-ARBA"/>
</dbReference>
<dbReference type="Gene3D" id="3.30.420.10">
    <property type="entry name" value="Ribonuclease H-like superfamily/Ribonuclease H"/>
    <property type="match status" value="2"/>
</dbReference>
<dbReference type="InterPro" id="IPR012337">
    <property type="entry name" value="RNaseH-like_sf"/>
</dbReference>
<dbReference type="InterPro" id="IPR005312">
    <property type="entry name" value="DUF1759"/>
</dbReference>
<dbReference type="InterPro" id="IPR008042">
    <property type="entry name" value="Retrotrans_Pao"/>
</dbReference>
<name>A0A226DNF8_FOLCA</name>
<reference evidence="4 5" key="1">
    <citation type="submission" date="2015-12" db="EMBL/GenBank/DDBJ databases">
        <title>The genome of Folsomia candida.</title>
        <authorList>
            <person name="Faddeeva A."/>
            <person name="Derks M.F."/>
            <person name="Anvar Y."/>
            <person name="Smit S."/>
            <person name="Van Straalen N."/>
            <person name="Roelofs D."/>
        </authorList>
    </citation>
    <scope>NUCLEOTIDE SEQUENCE [LARGE SCALE GENOMIC DNA]</scope>
    <source>
        <strain evidence="4 5">VU population</strain>
        <tissue evidence="4">Whole body</tissue>
    </source>
</reference>
<gene>
    <name evidence="4" type="ORF">Fcan01_18805</name>
</gene>
<feature type="compositionally biased region" description="Basic and acidic residues" evidence="2">
    <location>
        <begin position="323"/>
        <end position="335"/>
    </location>
</feature>
<dbReference type="InterPro" id="IPR036875">
    <property type="entry name" value="Znf_CCHC_sf"/>
</dbReference>
<dbReference type="Pfam" id="PF05380">
    <property type="entry name" value="Peptidase_A17"/>
    <property type="match status" value="1"/>
</dbReference>
<protein>
    <submittedName>
        <fullName evidence="4">Gag polyprotein</fullName>
    </submittedName>
</protein>
<dbReference type="InterPro" id="IPR040676">
    <property type="entry name" value="DUF5641"/>
</dbReference>
<feature type="region of interest" description="Disordered" evidence="2">
    <location>
        <begin position="310"/>
        <end position="339"/>
    </location>
</feature>